<dbReference type="EMBL" id="GL438237">
    <property type="protein sequence ID" value="EFN69249.1"/>
    <property type="molecule type" value="Genomic_DNA"/>
</dbReference>
<protein>
    <submittedName>
        <fullName evidence="1">Uncharacterized protein</fullName>
    </submittedName>
</protein>
<accession>E2ABC8</accession>
<gene>
    <name evidence="1" type="ORF">EAG_13926</name>
</gene>
<dbReference type="Proteomes" id="UP000000311">
    <property type="component" value="Unassembled WGS sequence"/>
</dbReference>
<dbReference type="AlphaFoldDB" id="E2ABC8"/>
<evidence type="ECO:0000313" key="1">
    <source>
        <dbReference type="EMBL" id="EFN69249.1"/>
    </source>
</evidence>
<name>E2ABC8_CAMFO</name>
<keyword evidence="2" id="KW-1185">Reference proteome</keyword>
<dbReference type="InParanoid" id="E2ABC8"/>
<organism evidence="2">
    <name type="scientific">Camponotus floridanus</name>
    <name type="common">Florida carpenter ant</name>
    <dbReference type="NCBI Taxonomy" id="104421"/>
    <lineage>
        <taxon>Eukaryota</taxon>
        <taxon>Metazoa</taxon>
        <taxon>Ecdysozoa</taxon>
        <taxon>Arthropoda</taxon>
        <taxon>Hexapoda</taxon>
        <taxon>Insecta</taxon>
        <taxon>Pterygota</taxon>
        <taxon>Neoptera</taxon>
        <taxon>Endopterygota</taxon>
        <taxon>Hymenoptera</taxon>
        <taxon>Apocrita</taxon>
        <taxon>Aculeata</taxon>
        <taxon>Formicoidea</taxon>
        <taxon>Formicidae</taxon>
        <taxon>Formicinae</taxon>
        <taxon>Camponotus</taxon>
    </lineage>
</organism>
<evidence type="ECO:0000313" key="2">
    <source>
        <dbReference type="Proteomes" id="UP000000311"/>
    </source>
</evidence>
<proteinExistence type="predicted"/>
<reference evidence="1 2" key="1">
    <citation type="journal article" date="2010" name="Science">
        <title>Genomic comparison of the ants Camponotus floridanus and Harpegnathos saltator.</title>
        <authorList>
            <person name="Bonasio R."/>
            <person name="Zhang G."/>
            <person name="Ye C."/>
            <person name="Mutti N.S."/>
            <person name="Fang X."/>
            <person name="Qin N."/>
            <person name="Donahue G."/>
            <person name="Yang P."/>
            <person name="Li Q."/>
            <person name="Li C."/>
            <person name="Zhang P."/>
            <person name="Huang Z."/>
            <person name="Berger S.L."/>
            <person name="Reinberg D."/>
            <person name="Wang J."/>
            <person name="Liebig J."/>
        </authorList>
    </citation>
    <scope>NUCLEOTIDE SEQUENCE [LARGE SCALE GENOMIC DNA]</scope>
    <source>
        <strain evidence="2">C129</strain>
    </source>
</reference>
<sequence length="74" mass="8297">MSAMLTSVMHHGYALPRLKVRHLAWLNPVGLPSRDRVPKFTPQSGVASHRPIGTKTFLFPPLRLVGRTSHESKK</sequence>